<dbReference type="AlphaFoldDB" id="U4LS08"/>
<accession>U4LS08</accession>
<proteinExistence type="predicted"/>
<organism evidence="1 2">
    <name type="scientific">Pyronema omphalodes (strain CBS 100304)</name>
    <name type="common">Pyronema confluens</name>
    <dbReference type="NCBI Taxonomy" id="1076935"/>
    <lineage>
        <taxon>Eukaryota</taxon>
        <taxon>Fungi</taxon>
        <taxon>Dikarya</taxon>
        <taxon>Ascomycota</taxon>
        <taxon>Pezizomycotina</taxon>
        <taxon>Pezizomycetes</taxon>
        <taxon>Pezizales</taxon>
        <taxon>Pyronemataceae</taxon>
        <taxon>Pyronema</taxon>
    </lineage>
</organism>
<sequence>MNLNSQGNREILRWVSPLEPQLRHQDVKSKRLGTTGNWFLYLELPEMSGRRSSRDKRLWLLWNSWCSKNGHKLSSHRPSIFKIQKR</sequence>
<dbReference type="EMBL" id="HF936516">
    <property type="protein sequence ID" value="CCX34329.1"/>
    <property type="molecule type" value="Genomic_DNA"/>
</dbReference>
<gene>
    <name evidence="1" type="ORF">PCON_03525</name>
</gene>
<name>U4LS08_PYROM</name>
<protein>
    <submittedName>
        <fullName evidence="1">Uncharacterized protein</fullName>
    </submittedName>
</protein>
<keyword evidence="2" id="KW-1185">Reference proteome</keyword>
<evidence type="ECO:0000313" key="1">
    <source>
        <dbReference type="EMBL" id="CCX34329.1"/>
    </source>
</evidence>
<dbReference type="Proteomes" id="UP000018144">
    <property type="component" value="Unassembled WGS sequence"/>
</dbReference>
<evidence type="ECO:0000313" key="2">
    <source>
        <dbReference type="Proteomes" id="UP000018144"/>
    </source>
</evidence>
<dbReference type="OrthoDB" id="1577640at2759"/>
<reference evidence="1 2" key="1">
    <citation type="journal article" date="2013" name="PLoS Genet.">
        <title>The genome and development-dependent transcriptomes of Pyronema confluens: a window into fungal evolution.</title>
        <authorList>
            <person name="Traeger S."/>
            <person name="Altegoer F."/>
            <person name="Freitag M."/>
            <person name="Gabaldon T."/>
            <person name="Kempken F."/>
            <person name="Kumar A."/>
            <person name="Marcet-Houben M."/>
            <person name="Poggeler S."/>
            <person name="Stajich J.E."/>
            <person name="Nowrousian M."/>
        </authorList>
    </citation>
    <scope>NUCLEOTIDE SEQUENCE [LARGE SCALE GENOMIC DNA]</scope>
    <source>
        <strain evidence="2">CBS 100304</strain>
        <tissue evidence="1">Vegetative mycelium</tissue>
    </source>
</reference>